<dbReference type="Proteomes" id="UP000641954">
    <property type="component" value="Unassembled WGS sequence"/>
</dbReference>
<comment type="caution">
    <text evidence="1">The sequence shown here is derived from an EMBL/GenBank/DDBJ whole genome shotgun (WGS) entry which is preliminary data.</text>
</comment>
<name>A0ABR8EN10_9CYAN</name>
<dbReference type="InterPro" id="IPR009003">
    <property type="entry name" value="Peptidase_S1_PA"/>
</dbReference>
<protein>
    <submittedName>
        <fullName evidence="1">Trypsin-like peptidase domain-containing protein</fullName>
    </submittedName>
</protein>
<accession>A0ABR8EN10</accession>
<gene>
    <name evidence="1" type="ORF">H6G72_27310</name>
</gene>
<sequence length="328" mass="35093">MRNFEQLSAMLAGTAIASAIVIMQPYAAMALTGQEVNDIARSVTVLINSSRGEQGSGVIISKNDNTYYVLTANHVVATGEDAQGQIEYTIVAPDKKAYQLNFQTVKSFTSQGVDLAVFEFTSDKDYQVATLANSDRVTEGVPVFVSGWPRPGAMSSNTGNQTIRQFTDGRVSTVLETPLQGYRIGYTNTTLGGMSGGPVIDAGGRVVAIHGQADIDNVNAVTLLQSATGANTPEQLKQLQQLAGLIASTGFNYGIPISVFLQLAPQAGMYMNLNVENSPPPELGAPYVPSAQPDKRDQIDDLNGVLGTAERVMDTIDRIDNIRQRLPF</sequence>
<evidence type="ECO:0000313" key="2">
    <source>
        <dbReference type="Proteomes" id="UP000641954"/>
    </source>
</evidence>
<evidence type="ECO:0000313" key="1">
    <source>
        <dbReference type="EMBL" id="MBD2547469.1"/>
    </source>
</evidence>
<reference evidence="1 2" key="1">
    <citation type="journal article" date="2020" name="ISME J.">
        <title>Comparative genomics reveals insights into cyanobacterial evolution and habitat adaptation.</title>
        <authorList>
            <person name="Chen M.Y."/>
            <person name="Teng W.K."/>
            <person name="Zhao L."/>
            <person name="Hu C.X."/>
            <person name="Zhou Y.K."/>
            <person name="Han B.P."/>
            <person name="Song L.R."/>
            <person name="Shu W.S."/>
        </authorList>
    </citation>
    <scope>NUCLEOTIDE SEQUENCE [LARGE SCALE GENOMIC DNA]</scope>
    <source>
        <strain evidence="1 2">FACHB-1370</strain>
    </source>
</reference>
<dbReference type="SUPFAM" id="SSF50494">
    <property type="entry name" value="Trypsin-like serine proteases"/>
    <property type="match status" value="1"/>
</dbReference>
<dbReference type="EMBL" id="JACJSK010000073">
    <property type="protein sequence ID" value="MBD2547469.1"/>
    <property type="molecule type" value="Genomic_DNA"/>
</dbReference>
<dbReference type="InterPro" id="IPR043504">
    <property type="entry name" value="Peptidase_S1_PA_chymotrypsin"/>
</dbReference>
<keyword evidence="2" id="KW-1185">Reference proteome</keyword>
<dbReference type="PANTHER" id="PTHR43019">
    <property type="entry name" value="SERINE ENDOPROTEASE DEGS"/>
    <property type="match status" value="1"/>
</dbReference>
<dbReference type="Gene3D" id="2.40.10.10">
    <property type="entry name" value="Trypsin-like serine proteases"/>
    <property type="match status" value="2"/>
</dbReference>
<dbReference type="PANTHER" id="PTHR43019:SF23">
    <property type="entry name" value="PROTEASE DO-LIKE 5, CHLOROPLASTIC"/>
    <property type="match status" value="1"/>
</dbReference>
<proteinExistence type="predicted"/>
<organism evidence="1 2">
    <name type="scientific">Planktothricoides raciborskii FACHB-1370</name>
    <dbReference type="NCBI Taxonomy" id="2949576"/>
    <lineage>
        <taxon>Bacteria</taxon>
        <taxon>Bacillati</taxon>
        <taxon>Cyanobacteriota</taxon>
        <taxon>Cyanophyceae</taxon>
        <taxon>Oscillatoriophycideae</taxon>
        <taxon>Oscillatoriales</taxon>
        <taxon>Oscillatoriaceae</taxon>
        <taxon>Planktothricoides</taxon>
    </lineage>
</organism>
<dbReference type="Pfam" id="PF13365">
    <property type="entry name" value="Trypsin_2"/>
    <property type="match status" value="1"/>
</dbReference>